<dbReference type="EMBL" id="BPLR01004586">
    <property type="protein sequence ID" value="GIX95967.1"/>
    <property type="molecule type" value="Genomic_DNA"/>
</dbReference>
<proteinExistence type="predicted"/>
<dbReference type="GO" id="GO:0020037">
    <property type="term" value="F:heme binding"/>
    <property type="evidence" value="ECO:0007669"/>
    <property type="project" value="InterPro"/>
</dbReference>
<dbReference type="PANTHER" id="PTHR11475:SF141">
    <property type="entry name" value="CARDINAL"/>
    <property type="match status" value="1"/>
</dbReference>
<protein>
    <submittedName>
        <fullName evidence="2">Peroxidasin homolog</fullName>
    </submittedName>
</protein>
<keyword evidence="1" id="KW-0575">Peroxidase</keyword>
<dbReference type="SUPFAM" id="SSF48113">
    <property type="entry name" value="Heme-dependent peroxidases"/>
    <property type="match status" value="1"/>
</dbReference>
<keyword evidence="3" id="KW-1185">Reference proteome</keyword>
<dbReference type="GO" id="GO:0004601">
    <property type="term" value="F:peroxidase activity"/>
    <property type="evidence" value="ECO:0007669"/>
    <property type="project" value="UniProtKB-KW"/>
</dbReference>
<gene>
    <name evidence="2" type="primary">Pxdn</name>
    <name evidence="2" type="ORF">CEXT_160561</name>
</gene>
<dbReference type="PANTHER" id="PTHR11475">
    <property type="entry name" value="OXIDASE/PEROXIDASE"/>
    <property type="match status" value="1"/>
</dbReference>
<dbReference type="Proteomes" id="UP001054945">
    <property type="component" value="Unassembled WGS sequence"/>
</dbReference>
<dbReference type="PROSITE" id="PS50292">
    <property type="entry name" value="PEROXIDASE_3"/>
    <property type="match status" value="1"/>
</dbReference>
<keyword evidence="1" id="KW-0560">Oxidoreductase</keyword>
<evidence type="ECO:0000256" key="1">
    <source>
        <dbReference type="ARBA" id="ARBA00022559"/>
    </source>
</evidence>
<dbReference type="Gene3D" id="1.10.640.10">
    <property type="entry name" value="Haem peroxidase domain superfamily, animal type"/>
    <property type="match status" value="1"/>
</dbReference>
<dbReference type="PRINTS" id="PR00457">
    <property type="entry name" value="ANPEROXIDASE"/>
</dbReference>
<dbReference type="Pfam" id="PF03098">
    <property type="entry name" value="An_peroxidase"/>
    <property type="match status" value="1"/>
</dbReference>
<organism evidence="2 3">
    <name type="scientific">Caerostris extrusa</name>
    <name type="common">Bark spider</name>
    <name type="synonym">Caerostris bankana</name>
    <dbReference type="NCBI Taxonomy" id="172846"/>
    <lineage>
        <taxon>Eukaryota</taxon>
        <taxon>Metazoa</taxon>
        <taxon>Ecdysozoa</taxon>
        <taxon>Arthropoda</taxon>
        <taxon>Chelicerata</taxon>
        <taxon>Arachnida</taxon>
        <taxon>Araneae</taxon>
        <taxon>Araneomorphae</taxon>
        <taxon>Entelegynae</taxon>
        <taxon>Araneoidea</taxon>
        <taxon>Araneidae</taxon>
        <taxon>Caerostris</taxon>
    </lineage>
</organism>
<name>A0AAV4PL91_CAEEX</name>
<evidence type="ECO:0000313" key="2">
    <source>
        <dbReference type="EMBL" id="GIX95967.1"/>
    </source>
</evidence>
<sequence>MIIGDIRVNENAGLIVMHTIWVREHNRLARALAALNPHWDDHQLFEEARRIVGAELQHITYKELLPAILGQDITDKYDLQPQASGHYTGYDINLNAGVSNAVATSVFLSCFP</sequence>
<dbReference type="InterPro" id="IPR037120">
    <property type="entry name" value="Haem_peroxidase_sf_animal"/>
</dbReference>
<dbReference type="InterPro" id="IPR010255">
    <property type="entry name" value="Haem_peroxidase_sf"/>
</dbReference>
<dbReference type="InterPro" id="IPR019791">
    <property type="entry name" value="Haem_peroxidase_animal"/>
</dbReference>
<comment type="caution">
    <text evidence="2">The sequence shown here is derived from an EMBL/GenBank/DDBJ whole genome shotgun (WGS) entry which is preliminary data.</text>
</comment>
<dbReference type="AlphaFoldDB" id="A0AAV4PL91"/>
<evidence type="ECO:0000313" key="3">
    <source>
        <dbReference type="Proteomes" id="UP001054945"/>
    </source>
</evidence>
<dbReference type="GO" id="GO:0006979">
    <property type="term" value="P:response to oxidative stress"/>
    <property type="evidence" value="ECO:0007669"/>
    <property type="project" value="InterPro"/>
</dbReference>
<reference evidence="2 3" key="1">
    <citation type="submission" date="2021-06" db="EMBL/GenBank/DDBJ databases">
        <title>Caerostris extrusa draft genome.</title>
        <authorList>
            <person name="Kono N."/>
            <person name="Arakawa K."/>
        </authorList>
    </citation>
    <scope>NUCLEOTIDE SEQUENCE [LARGE SCALE GENOMIC DNA]</scope>
</reference>
<accession>A0AAV4PL91</accession>